<dbReference type="Proteomes" id="UP001596388">
    <property type="component" value="Unassembled WGS sequence"/>
</dbReference>
<sequence>MCQYCSYSFHDGWTTLLQYDDVYREAMGGESTATYGFHEEWDDLREEVL</sequence>
<reference evidence="1 2" key="1">
    <citation type="journal article" date="2019" name="Int. J. Syst. Evol. Microbiol.">
        <title>The Global Catalogue of Microorganisms (GCM) 10K type strain sequencing project: providing services to taxonomists for standard genome sequencing and annotation.</title>
        <authorList>
            <consortium name="The Broad Institute Genomics Platform"/>
            <consortium name="The Broad Institute Genome Sequencing Center for Infectious Disease"/>
            <person name="Wu L."/>
            <person name="Ma J."/>
        </authorList>
    </citation>
    <scope>NUCLEOTIDE SEQUENCE [LARGE SCALE GENOMIC DNA]</scope>
    <source>
        <strain evidence="1 2">DT55</strain>
    </source>
</reference>
<dbReference type="AlphaFoldDB" id="A0ABD5WZ13"/>
<evidence type="ECO:0000313" key="1">
    <source>
        <dbReference type="EMBL" id="MFC7098784.1"/>
    </source>
</evidence>
<evidence type="ECO:0000313" key="2">
    <source>
        <dbReference type="Proteomes" id="UP001596388"/>
    </source>
</evidence>
<dbReference type="GeneID" id="79270281"/>
<dbReference type="RefSeq" id="WP_276236671.1">
    <property type="nucleotide sequence ID" value="NZ_CP119989.1"/>
</dbReference>
<proteinExistence type="predicted"/>
<name>A0ABD5WZ13_9EURY</name>
<dbReference type="EMBL" id="JBHTAG010000003">
    <property type="protein sequence ID" value="MFC7098784.1"/>
    <property type="molecule type" value="Genomic_DNA"/>
</dbReference>
<keyword evidence="2" id="KW-1185">Reference proteome</keyword>
<gene>
    <name evidence="1" type="ORF">ACFQKD_15870</name>
</gene>
<accession>A0ABD5WZ13</accession>
<protein>
    <submittedName>
        <fullName evidence="1">Uncharacterized protein</fullName>
    </submittedName>
</protein>
<comment type="caution">
    <text evidence="1">The sequence shown here is derived from an EMBL/GenBank/DDBJ whole genome shotgun (WGS) entry which is preliminary data.</text>
</comment>
<organism evidence="1 2">
    <name type="scientific">Halobaculum marinum</name>
    <dbReference type="NCBI Taxonomy" id="3031996"/>
    <lineage>
        <taxon>Archaea</taxon>
        <taxon>Methanobacteriati</taxon>
        <taxon>Methanobacteriota</taxon>
        <taxon>Stenosarchaea group</taxon>
        <taxon>Halobacteria</taxon>
        <taxon>Halobacteriales</taxon>
        <taxon>Haloferacaceae</taxon>
        <taxon>Halobaculum</taxon>
    </lineage>
</organism>